<keyword evidence="3" id="KW-0479">Metal-binding</keyword>
<evidence type="ECO:0000313" key="5">
    <source>
        <dbReference type="EMBL" id="AUT71295.1"/>
    </source>
</evidence>
<accession>A0AAN1JCP5</accession>
<reference evidence="5 8" key="2">
    <citation type="submission" date="2018-01" db="EMBL/GenBank/DDBJ databases">
        <title>Species boundaries and ecological features among Paraburkholderia terrae DSMZ17804T, P. hospita DSMZ17164T and P. caribensis DSMZ13236T.</title>
        <authorList>
            <person name="Pratama A.A."/>
        </authorList>
    </citation>
    <scope>NUCLEOTIDE SEQUENCE [LARGE SCALE GENOMIC DNA]</scope>
    <source>
        <strain evidence="5 8">DSM 17164</strain>
    </source>
</reference>
<dbReference type="AlphaFoldDB" id="A0AAN1JCP5"/>
<dbReference type="Proteomes" id="UP000236649">
    <property type="component" value="Chromosome 2"/>
</dbReference>
<name>A0AAN1JCP5_9BURK</name>
<evidence type="ECO:0000256" key="1">
    <source>
        <dbReference type="ARBA" id="ARBA00001947"/>
    </source>
</evidence>
<organism evidence="5 8">
    <name type="scientific">Paraburkholderia hospita</name>
    <dbReference type="NCBI Taxonomy" id="169430"/>
    <lineage>
        <taxon>Bacteria</taxon>
        <taxon>Pseudomonadati</taxon>
        <taxon>Pseudomonadota</taxon>
        <taxon>Betaproteobacteria</taxon>
        <taxon>Burkholderiales</taxon>
        <taxon>Burkholderiaceae</taxon>
        <taxon>Paraburkholderia</taxon>
    </lineage>
</organism>
<evidence type="ECO:0008006" key="9">
    <source>
        <dbReference type="Google" id="ProtNLM"/>
    </source>
</evidence>
<dbReference type="Gene3D" id="3.20.20.70">
    <property type="entry name" value="Aldolase class I"/>
    <property type="match status" value="1"/>
</dbReference>
<dbReference type="PANTHER" id="PTHR37418">
    <property type="entry name" value="3-KETO-5-AMINOHEXANOATE CLEAVAGE ENZYME-RELATED"/>
    <property type="match status" value="1"/>
</dbReference>
<sequence>MIEKLPLWEAAKRELEEYQFIAGAELQPKWDVSEKVAINAAVSGRFEDTSSFQAYVDEATSVIEAGACGVHIDFSFMTDAQGRRMDRDILPVEAYKQVIEPLRARFGNDFVPNVNVLNGTTFDMCLSPAREGLTEVAPCAPGHPEAFALPAVTTLEELGVKPELAVHSSGEIELAKRKLIDTGILKKPYNWLILYGLPFNVGRTLVSGTWVSDAQDMTQHMFLMVDQIRKIDPTSVISVCAAGRASLYMTTLATMMGLHIRVGTEDTPWKYPNSDERLQSNLEMFQMAKDIAGLLGRKPATANEYRQLIGKPVRT</sequence>
<reference evidence="6 7" key="1">
    <citation type="journal article" date="2012" name="J. Bacteriol.">
        <title>Draft Genome Sequence of the Soil Bacterium Burkholderia terrae Strain BS001, Which Interacts with Fungal Surface Structures.</title>
        <authorList>
            <person name="Nazir R."/>
            <person name="Hansen M.A."/>
            <person name="Sorensen S."/>
            <person name="van Elsas J.D."/>
        </authorList>
    </citation>
    <scope>NUCLEOTIDE SEQUENCE [LARGE SCALE GENOMIC DNA]</scope>
    <source>
        <strain evidence="6 7">BS001</strain>
    </source>
</reference>
<keyword evidence="7" id="KW-1185">Reference proteome</keyword>
<evidence type="ECO:0000256" key="2">
    <source>
        <dbReference type="ARBA" id="ARBA00022679"/>
    </source>
</evidence>
<evidence type="ECO:0000313" key="7">
    <source>
        <dbReference type="Proteomes" id="UP000004980"/>
    </source>
</evidence>
<dbReference type="InterPro" id="IPR008567">
    <property type="entry name" value="BKACE"/>
</dbReference>
<dbReference type="InterPro" id="IPR013785">
    <property type="entry name" value="Aldolase_TIM"/>
</dbReference>
<protein>
    <recommendedName>
        <fullName evidence="9">3-keto-5-aminohexanoate cleavage protein</fullName>
    </recommendedName>
</protein>
<dbReference type="Proteomes" id="UP000004980">
    <property type="component" value="Unassembled WGS sequence"/>
</dbReference>
<proteinExistence type="predicted"/>
<dbReference type="RefSeq" id="WP_009769904.1">
    <property type="nucleotide sequence ID" value="NZ_AKAU01000253.1"/>
</dbReference>
<keyword evidence="4" id="KW-0862">Zinc</keyword>
<dbReference type="GO" id="GO:0043720">
    <property type="term" value="F:3-keto-5-aminohexanoate cleavage activity"/>
    <property type="evidence" value="ECO:0007669"/>
    <property type="project" value="InterPro"/>
</dbReference>
<evidence type="ECO:0000256" key="3">
    <source>
        <dbReference type="ARBA" id="ARBA00022723"/>
    </source>
</evidence>
<dbReference type="EMBL" id="AKAU01000253">
    <property type="protein sequence ID" value="EIM95214.1"/>
    <property type="molecule type" value="Genomic_DNA"/>
</dbReference>
<evidence type="ECO:0000256" key="4">
    <source>
        <dbReference type="ARBA" id="ARBA00022833"/>
    </source>
</evidence>
<comment type="cofactor">
    <cofactor evidence="1">
        <name>Zn(2+)</name>
        <dbReference type="ChEBI" id="CHEBI:29105"/>
    </cofactor>
</comment>
<gene>
    <name evidence="5" type="ORF">C2L64_23695</name>
    <name evidence="6" type="ORF">WQE_40379</name>
</gene>
<dbReference type="EMBL" id="CP026106">
    <property type="protein sequence ID" value="AUT71295.1"/>
    <property type="molecule type" value="Genomic_DNA"/>
</dbReference>
<dbReference type="GeneID" id="55531317"/>
<evidence type="ECO:0000313" key="6">
    <source>
        <dbReference type="EMBL" id="EIM95214.1"/>
    </source>
</evidence>
<dbReference type="Pfam" id="PF05853">
    <property type="entry name" value="BKACE"/>
    <property type="match status" value="1"/>
</dbReference>
<evidence type="ECO:0000313" key="8">
    <source>
        <dbReference type="Proteomes" id="UP000236649"/>
    </source>
</evidence>
<keyword evidence="2" id="KW-0808">Transferase</keyword>
<dbReference type="KEGG" id="phs:C2L64_23695"/>
<dbReference type="PANTHER" id="PTHR37418:SF2">
    <property type="entry name" value="3-KETO-5-AMINOHEXANOATE CLEAVAGE ENZYME"/>
    <property type="match status" value="1"/>
</dbReference>
<dbReference type="GO" id="GO:0046872">
    <property type="term" value="F:metal ion binding"/>
    <property type="evidence" value="ECO:0007669"/>
    <property type="project" value="UniProtKB-KW"/>
</dbReference>